<accession>A0A0G0C696</accession>
<comment type="caution">
    <text evidence="1">The sequence shown here is derived from an EMBL/GenBank/DDBJ whole genome shotgun (WGS) entry which is preliminary data.</text>
</comment>
<evidence type="ECO:0000313" key="2">
    <source>
        <dbReference type="Proteomes" id="UP000034816"/>
    </source>
</evidence>
<evidence type="ECO:0000313" key="1">
    <source>
        <dbReference type="EMBL" id="KKP76788.1"/>
    </source>
</evidence>
<protein>
    <submittedName>
        <fullName evidence="1">Uncharacterized protein</fullName>
    </submittedName>
</protein>
<reference evidence="1 2" key="1">
    <citation type="journal article" date="2015" name="Nature">
        <title>rRNA introns, odd ribosomes, and small enigmatic genomes across a large radiation of phyla.</title>
        <authorList>
            <person name="Brown C.T."/>
            <person name="Hug L.A."/>
            <person name="Thomas B.C."/>
            <person name="Sharon I."/>
            <person name="Castelle C.J."/>
            <person name="Singh A."/>
            <person name="Wilkins M.J."/>
            <person name="Williams K.H."/>
            <person name="Banfield J.F."/>
        </authorList>
    </citation>
    <scope>NUCLEOTIDE SEQUENCE [LARGE SCALE GENOMIC DNA]</scope>
</reference>
<dbReference type="EMBL" id="LBQH01000025">
    <property type="protein sequence ID" value="KKP76788.1"/>
    <property type="molecule type" value="Genomic_DNA"/>
</dbReference>
<gene>
    <name evidence="1" type="ORF">UR73_C0025G0007</name>
</gene>
<dbReference type="Proteomes" id="UP000034816">
    <property type="component" value="Unassembled WGS sequence"/>
</dbReference>
<name>A0A0G0C696_9BACT</name>
<proteinExistence type="predicted"/>
<organism evidence="1 2">
    <name type="scientific">candidate division WS6 bacterium GW2011_GWF1_35_23</name>
    <dbReference type="NCBI Taxonomy" id="1619097"/>
    <lineage>
        <taxon>Bacteria</taxon>
        <taxon>Candidatus Dojkabacteria</taxon>
    </lineage>
</organism>
<sequence length="33" mass="3522">MQYKGKDISDDAIVAKVKEAEVACPATAIVVEE</sequence>
<dbReference type="AlphaFoldDB" id="A0A0G0C696"/>